<keyword evidence="3" id="KW-1185">Reference proteome</keyword>
<organism evidence="2 3">
    <name type="scientific">Puccinia coronata f. sp. avenae</name>
    <dbReference type="NCBI Taxonomy" id="200324"/>
    <lineage>
        <taxon>Eukaryota</taxon>
        <taxon>Fungi</taxon>
        <taxon>Dikarya</taxon>
        <taxon>Basidiomycota</taxon>
        <taxon>Pucciniomycotina</taxon>
        <taxon>Pucciniomycetes</taxon>
        <taxon>Pucciniales</taxon>
        <taxon>Pucciniaceae</taxon>
        <taxon>Puccinia</taxon>
    </lineage>
</organism>
<feature type="chain" id="PRO_5014904960" description="Nudix hydrolase domain-containing protein" evidence="1">
    <location>
        <begin position="20"/>
        <end position="163"/>
    </location>
</feature>
<comment type="caution">
    <text evidence="2">The sequence shown here is derived from an EMBL/GenBank/DDBJ whole genome shotgun (WGS) entry which is preliminary data.</text>
</comment>
<dbReference type="AlphaFoldDB" id="A0A2N5W263"/>
<keyword evidence="1" id="KW-0732">Signal</keyword>
<evidence type="ECO:0008006" key="4">
    <source>
        <dbReference type="Google" id="ProtNLM"/>
    </source>
</evidence>
<dbReference type="Proteomes" id="UP000235388">
    <property type="component" value="Unassembled WGS sequence"/>
</dbReference>
<evidence type="ECO:0000313" key="2">
    <source>
        <dbReference type="EMBL" id="PLW56338.1"/>
    </source>
</evidence>
<evidence type="ECO:0000313" key="3">
    <source>
        <dbReference type="Proteomes" id="UP000235388"/>
    </source>
</evidence>
<reference evidence="2 3" key="1">
    <citation type="submission" date="2017-11" db="EMBL/GenBank/DDBJ databases">
        <title>De novo assembly and phasing of dikaryotic genomes from two isolates of Puccinia coronata f. sp. avenae, the causal agent of oat crown rust.</title>
        <authorList>
            <person name="Miller M.E."/>
            <person name="Zhang Y."/>
            <person name="Omidvar V."/>
            <person name="Sperschneider J."/>
            <person name="Schwessinger B."/>
            <person name="Raley C."/>
            <person name="Palmer J.M."/>
            <person name="Garnica D."/>
            <person name="Upadhyaya N."/>
            <person name="Rathjen J."/>
            <person name="Taylor J.M."/>
            <person name="Park R.F."/>
            <person name="Dodds P.N."/>
            <person name="Hirsch C.D."/>
            <person name="Kianian S.F."/>
            <person name="Figueroa M."/>
        </authorList>
    </citation>
    <scope>NUCLEOTIDE SEQUENCE [LARGE SCALE GENOMIC DNA]</scope>
    <source>
        <strain evidence="2">12NC29</strain>
    </source>
</reference>
<evidence type="ECO:0000256" key="1">
    <source>
        <dbReference type="SAM" id="SignalP"/>
    </source>
</evidence>
<accession>A0A2N5W263</accession>
<protein>
    <recommendedName>
        <fullName evidence="4">Nudix hydrolase domain-containing protein</fullName>
    </recommendedName>
</protein>
<gene>
    <name evidence="2" type="ORF">PCANC_04102</name>
</gene>
<dbReference type="EMBL" id="PGCJ01000022">
    <property type="protein sequence ID" value="PLW56338.1"/>
    <property type="molecule type" value="Genomic_DNA"/>
</dbReference>
<proteinExistence type="predicted"/>
<name>A0A2N5W263_9BASI</name>
<feature type="signal peptide" evidence="1">
    <location>
        <begin position="1"/>
        <end position="19"/>
    </location>
</feature>
<sequence>MSLAKILVAFQLLHCLVQSRPLSSSPDLVKRGIGGVFHFGGTSTGLSKEGEAMEKSDDWISTLDQAASWLLGFNSHAGEGVPVKKSRSGYSANSDVAPEGSGWACISELNREVVEETALEHQLLSALPAAHARLYLSYCSDRSLCETETLQDSSHLRGFVEGS</sequence>